<dbReference type="Gene3D" id="1.10.1740.10">
    <property type="match status" value="1"/>
</dbReference>
<dbReference type="PANTHER" id="PTHR43133">
    <property type="entry name" value="RNA POLYMERASE ECF-TYPE SIGMA FACTO"/>
    <property type="match status" value="1"/>
</dbReference>
<dbReference type="InterPro" id="IPR013325">
    <property type="entry name" value="RNA_pol_sigma_r2"/>
</dbReference>
<dbReference type="SUPFAM" id="SSF88946">
    <property type="entry name" value="Sigma2 domain of RNA polymerase sigma factors"/>
    <property type="match status" value="1"/>
</dbReference>
<dbReference type="Pfam" id="PF04542">
    <property type="entry name" value="Sigma70_r2"/>
    <property type="match status" value="1"/>
</dbReference>
<dbReference type="InterPro" id="IPR007627">
    <property type="entry name" value="RNA_pol_sigma70_r2"/>
</dbReference>
<name>A0A3Q8CN29_9LACO</name>
<dbReference type="InterPro" id="IPR013324">
    <property type="entry name" value="RNA_pol_sigma_r3/r4-like"/>
</dbReference>
<keyword evidence="3" id="KW-0731">Sigma factor</keyword>
<dbReference type="PANTHER" id="PTHR43133:SF51">
    <property type="entry name" value="RNA POLYMERASE SIGMA FACTOR"/>
    <property type="match status" value="1"/>
</dbReference>
<dbReference type="Proteomes" id="UP000324497">
    <property type="component" value="Chromosome"/>
</dbReference>
<protein>
    <recommendedName>
        <fullName evidence="5">RNA polymerase sigma-70 region 2 domain-containing protein</fullName>
    </recommendedName>
</protein>
<dbReference type="RefSeq" id="WP_057884957.1">
    <property type="nucleotide sequence ID" value="NZ_CP018180.1"/>
</dbReference>
<feature type="domain" description="RNA polymerase sigma-70 region 2" evidence="5">
    <location>
        <begin position="32"/>
        <end position="100"/>
    </location>
</feature>
<dbReference type="InterPro" id="IPR039425">
    <property type="entry name" value="RNA_pol_sigma-70-like"/>
</dbReference>
<dbReference type="InterPro" id="IPR014284">
    <property type="entry name" value="RNA_pol_sigma-70_dom"/>
</dbReference>
<sequence>MDEIAFVKSNVQNQQLIKKIRKYNDSLAFKSLFQKYLPVVCNSITRYHFRFLEIEDLVQEARLVCYQDVLAYKLKSQVSFGKFFQRSLRNHYCSLLRKENASKRQQEKYAESFEEVLENRRDYSVSLTSFSYYPLSILIAQEQLQEAIEYLSEMEFEIMYLLMVEHQTPERIAAELEKETIQIKRAISRCHKKISETIQKK</sequence>
<evidence type="ECO:0000256" key="2">
    <source>
        <dbReference type="ARBA" id="ARBA00023015"/>
    </source>
</evidence>
<evidence type="ECO:0000256" key="3">
    <source>
        <dbReference type="ARBA" id="ARBA00023082"/>
    </source>
</evidence>
<comment type="similarity">
    <text evidence="1">Belongs to the sigma-70 factor family. ECF subfamily.</text>
</comment>
<accession>A0A3Q8CN29</accession>
<proteinExistence type="inferred from homology"/>
<evidence type="ECO:0000313" key="6">
    <source>
        <dbReference type="EMBL" id="AUJ33074.1"/>
    </source>
</evidence>
<dbReference type="EMBL" id="CP018180">
    <property type="protein sequence ID" value="AUJ33074.1"/>
    <property type="molecule type" value="Genomic_DNA"/>
</dbReference>
<evidence type="ECO:0000259" key="5">
    <source>
        <dbReference type="Pfam" id="PF04542"/>
    </source>
</evidence>
<keyword evidence="4" id="KW-0804">Transcription</keyword>
<keyword evidence="7" id="KW-1185">Reference proteome</keyword>
<evidence type="ECO:0000256" key="4">
    <source>
        <dbReference type="ARBA" id="ARBA00023163"/>
    </source>
</evidence>
<reference evidence="6 7" key="1">
    <citation type="submission" date="2016-11" db="EMBL/GenBank/DDBJ databases">
        <title>Interaction between Lactobacillus species and yeast in water kefir.</title>
        <authorList>
            <person name="Behr J."/>
            <person name="Xu D."/>
            <person name="Vogel R.F."/>
        </authorList>
    </citation>
    <scope>NUCLEOTIDE SEQUENCE [LARGE SCALE GENOMIC DNA]</scope>
    <source>
        <strain evidence="6 7">TMW 1.1827</strain>
    </source>
</reference>
<dbReference type="SUPFAM" id="SSF88659">
    <property type="entry name" value="Sigma3 and sigma4 domains of RNA polymerase sigma factors"/>
    <property type="match status" value="1"/>
</dbReference>
<organism evidence="6 7">
    <name type="scientific">Liquorilactobacillus nagelii</name>
    <dbReference type="NCBI Taxonomy" id="82688"/>
    <lineage>
        <taxon>Bacteria</taxon>
        <taxon>Bacillati</taxon>
        <taxon>Bacillota</taxon>
        <taxon>Bacilli</taxon>
        <taxon>Lactobacillales</taxon>
        <taxon>Lactobacillaceae</taxon>
        <taxon>Liquorilactobacillus</taxon>
    </lineage>
</organism>
<dbReference type="GeneID" id="78522765"/>
<dbReference type="NCBIfam" id="TIGR02937">
    <property type="entry name" value="sigma70-ECF"/>
    <property type="match status" value="1"/>
</dbReference>
<evidence type="ECO:0000256" key="1">
    <source>
        <dbReference type="ARBA" id="ARBA00010641"/>
    </source>
</evidence>
<dbReference type="GO" id="GO:0016987">
    <property type="term" value="F:sigma factor activity"/>
    <property type="evidence" value="ECO:0007669"/>
    <property type="project" value="UniProtKB-KW"/>
</dbReference>
<keyword evidence="2" id="KW-0805">Transcription regulation</keyword>
<gene>
    <name evidence="6" type="ORF">BSQ50_11260</name>
</gene>
<dbReference type="GO" id="GO:0006352">
    <property type="term" value="P:DNA-templated transcription initiation"/>
    <property type="evidence" value="ECO:0007669"/>
    <property type="project" value="InterPro"/>
</dbReference>
<dbReference type="KEGG" id="lng:BSQ50_11260"/>
<dbReference type="AlphaFoldDB" id="A0A3Q8CN29"/>
<evidence type="ECO:0000313" key="7">
    <source>
        <dbReference type="Proteomes" id="UP000324497"/>
    </source>
</evidence>